<comment type="caution">
    <text evidence="2">The sequence shown here is derived from an EMBL/GenBank/DDBJ whole genome shotgun (WGS) entry which is preliminary data.</text>
</comment>
<proteinExistence type="predicted"/>
<name>A0ABD3AJ03_9GENT</name>
<accession>A0ABD3AJ03</accession>
<evidence type="ECO:0000313" key="2">
    <source>
        <dbReference type="EMBL" id="KAL3531137.1"/>
    </source>
</evidence>
<keyword evidence="1" id="KW-0732">Signal</keyword>
<keyword evidence="3" id="KW-1185">Reference proteome</keyword>
<organism evidence="2 3">
    <name type="scientific">Cinchona calisaya</name>
    <dbReference type="NCBI Taxonomy" id="153742"/>
    <lineage>
        <taxon>Eukaryota</taxon>
        <taxon>Viridiplantae</taxon>
        <taxon>Streptophyta</taxon>
        <taxon>Embryophyta</taxon>
        <taxon>Tracheophyta</taxon>
        <taxon>Spermatophyta</taxon>
        <taxon>Magnoliopsida</taxon>
        <taxon>eudicotyledons</taxon>
        <taxon>Gunneridae</taxon>
        <taxon>Pentapetalae</taxon>
        <taxon>asterids</taxon>
        <taxon>lamiids</taxon>
        <taxon>Gentianales</taxon>
        <taxon>Rubiaceae</taxon>
        <taxon>Cinchonoideae</taxon>
        <taxon>Cinchoneae</taxon>
        <taxon>Cinchona</taxon>
    </lineage>
</organism>
<gene>
    <name evidence="2" type="ORF">ACH5RR_010459</name>
</gene>
<feature type="chain" id="PRO_5044884016" evidence="1">
    <location>
        <begin position="25"/>
        <end position="93"/>
    </location>
</feature>
<evidence type="ECO:0000256" key="1">
    <source>
        <dbReference type="SAM" id="SignalP"/>
    </source>
</evidence>
<evidence type="ECO:0000313" key="3">
    <source>
        <dbReference type="Proteomes" id="UP001630127"/>
    </source>
</evidence>
<dbReference type="EMBL" id="JBJUIK010000004">
    <property type="protein sequence ID" value="KAL3531137.1"/>
    <property type="molecule type" value="Genomic_DNA"/>
</dbReference>
<protein>
    <submittedName>
        <fullName evidence="2">Uncharacterized protein</fullName>
    </submittedName>
</protein>
<feature type="signal peptide" evidence="1">
    <location>
        <begin position="1"/>
        <end position="24"/>
    </location>
</feature>
<sequence>MRMIPQLLEAMALRILELGRLALAVEEMEGVLYKVARVVKVRVEVVVVLYKAVGKMEGVLYKVAMMVVEVNELVGRECSIGGKIVMSKHMLGG</sequence>
<dbReference type="AlphaFoldDB" id="A0ABD3AJ03"/>
<dbReference type="Proteomes" id="UP001630127">
    <property type="component" value="Unassembled WGS sequence"/>
</dbReference>
<reference evidence="2 3" key="1">
    <citation type="submission" date="2024-11" db="EMBL/GenBank/DDBJ databases">
        <title>A near-complete genome assembly of Cinchona calisaya.</title>
        <authorList>
            <person name="Lian D.C."/>
            <person name="Zhao X.W."/>
            <person name="Wei L."/>
        </authorList>
    </citation>
    <scope>NUCLEOTIDE SEQUENCE [LARGE SCALE GENOMIC DNA]</scope>
    <source>
        <tissue evidence="2">Nenye</tissue>
    </source>
</reference>